<organism evidence="1 2">
    <name type="scientific">Microctonus hyperodae</name>
    <name type="common">Parasitoid wasp</name>
    <dbReference type="NCBI Taxonomy" id="165561"/>
    <lineage>
        <taxon>Eukaryota</taxon>
        <taxon>Metazoa</taxon>
        <taxon>Ecdysozoa</taxon>
        <taxon>Arthropoda</taxon>
        <taxon>Hexapoda</taxon>
        <taxon>Insecta</taxon>
        <taxon>Pterygota</taxon>
        <taxon>Neoptera</taxon>
        <taxon>Endopterygota</taxon>
        <taxon>Hymenoptera</taxon>
        <taxon>Apocrita</taxon>
        <taxon>Ichneumonoidea</taxon>
        <taxon>Braconidae</taxon>
        <taxon>Euphorinae</taxon>
        <taxon>Microctonus</taxon>
    </lineage>
</organism>
<name>A0AA39F1Z7_MICHY</name>
<dbReference type="Proteomes" id="UP001168972">
    <property type="component" value="Unassembled WGS sequence"/>
</dbReference>
<protein>
    <submittedName>
        <fullName evidence="1">Uncharacterized protein</fullName>
    </submittedName>
</protein>
<dbReference type="EMBL" id="JAQQBR010001835">
    <property type="protein sequence ID" value="KAK0161451.1"/>
    <property type="molecule type" value="Genomic_DNA"/>
</dbReference>
<gene>
    <name evidence="1" type="ORF">PV327_009920</name>
</gene>
<sequence>MKDLCESLVRVEKNPMEPFSFLKNITGDINDTKTLKSNSVDQVSNSTKIDIEMATLLQRIQLNKSLLEQANDGVKMFNSLIKKKIEENESTNISSCVLSEENYSSIDEMQRIFKLTIGNLNKVKDNSHC</sequence>
<keyword evidence="2" id="KW-1185">Reference proteome</keyword>
<dbReference type="AlphaFoldDB" id="A0AA39F1Z7"/>
<evidence type="ECO:0000313" key="1">
    <source>
        <dbReference type="EMBL" id="KAK0161451.1"/>
    </source>
</evidence>
<evidence type="ECO:0000313" key="2">
    <source>
        <dbReference type="Proteomes" id="UP001168972"/>
    </source>
</evidence>
<proteinExistence type="predicted"/>
<accession>A0AA39F1Z7</accession>
<reference evidence="1" key="2">
    <citation type="submission" date="2023-03" db="EMBL/GenBank/DDBJ databases">
        <authorList>
            <person name="Inwood S.N."/>
            <person name="Skelly J.G."/>
            <person name="Guhlin J."/>
            <person name="Harrop T.W.R."/>
            <person name="Goldson S.G."/>
            <person name="Dearden P.K."/>
        </authorList>
    </citation>
    <scope>NUCLEOTIDE SEQUENCE</scope>
    <source>
        <strain evidence="1">Lincoln</strain>
        <tissue evidence="1">Whole body</tissue>
    </source>
</reference>
<reference evidence="1" key="1">
    <citation type="journal article" date="2023" name="bioRxiv">
        <title>Scaffold-level genome assemblies of two parasitoid biocontrol wasps reveal the parthenogenesis mechanism and an associated novel virus.</title>
        <authorList>
            <person name="Inwood S."/>
            <person name="Skelly J."/>
            <person name="Guhlin J."/>
            <person name="Harrop T."/>
            <person name="Goldson S."/>
            <person name="Dearden P."/>
        </authorList>
    </citation>
    <scope>NUCLEOTIDE SEQUENCE</scope>
    <source>
        <strain evidence="1">Lincoln</strain>
        <tissue evidence="1">Whole body</tissue>
    </source>
</reference>
<comment type="caution">
    <text evidence="1">The sequence shown here is derived from an EMBL/GenBank/DDBJ whole genome shotgun (WGS) entry which is preliminary data.</text>
</comment>